<keyword evidence="9" id="KW-0175">Coiled coil</keyword>
<evidence type="ECO:0000256" key="8">
    <source>
        <dbReference type="PIRNR" id="PIRNR003128"/>
    </source>
</evidence>
<evidence type="ECO:0000259" key="10">
    <source>
        <dbReference type="Pfam" id="PF13476"/>
    </source>
</evidence>
<comment type="function">
    <text evidence="8">May be involved in recombinational repair of damaged DNA.</text>
</comment>
<dbReference type="PANTHER" id="PTHR11059">
    <property type="entry name" value="DNA REPAIR PROTEIN RECN"/>
    <property type="match status" value="1"/>
</dbReference>
<evidence type="ECO:0000256" key="6">
    <source>
        <dbReference type="ARBA" id="ARBA00023204"/>
    </source>
</evidence>
<sequence>MLKHLYIKNFILIDELNLDFKSGFSAFTGETGAGKSIMLDAISILCAERAGASYISKGKEKSIIEGTFDLSHNKHALEVLTDAGLETNEDVTFTRELLSSGKSVIRIDHRIVTLSLAKDILRDEIDIHGQRDTAYLLNTANHIRLLDTFLQVEEELQQVKDSYQAYSKLLKEKEKALQNEFNENDLEYFQYQIQEIEQADLKIGEDEELAEKERKYKQIKNSLDKYNQVFSLYEDSLVDSLYDLQKLCSNLGNDEKTTAIQTSISDAYYSISDSIDELHKLVGEYDMDEEEINEMEERLFTIQKLKRKYGNSIEQILAQQEQLKQQVQIFTHRKEFIEQMDKKIEAAHITYQKNASKLSKIRQTRAKELDDAILINLNELMLPNACFKTVFTGCSPSEHGNENVEFMISMNKGEEPKSLVKTASGGELSRLMLGLKVIFTKLQGIQTVIFDEIDTGVSGPVATAIGQKMKALSKSCQVFAVTHLAQVAACADTHYFVSKEDQDNKTITHVSELDEKGRINQLALISSGSITEISKKAAQELYRRNHS</sequence>
<evidence type="ECO:0000256" key="9">
    <source>
        <dbReference type="SAM" id="Coils"/>
    </source>
</evidence>
<dbReference type="InterPro" id="IPR027417">
    <property type="entry name" value="P-loop_NTPase"/>
</dbReference>
<evidence type="ECO:0000313" key="12">
    <source>
        <dbReference type="Proteomes" id="UP000284731"/>
    </source>
</evidence>
<reference evidence="11 12" key="1">
    <citation type="submission" date="2018-08" db="EMBL/GenBank/DDBJ databases">
        <title>A genome reference for cultivated species of the human gut microbiota.</title>
        <authorList>
            <person name="Zou Y."/>
            <person name="Xue W."/>
            <person name="Luo G."/>
        </authorList>
    </citation>
    <scope>NUCLEOTIDE SEQUENCE [LARGE SCALE GENOMIC DNA]</scope>
    <source>
        <strain evidence="11 12">AF18-46</strain>
    </source>
</reference>
<dbReference type="AlphaFoldDB" id="A0A412PEN0"/>
<evidence type="ECO:0000256" key="1">
    <source>
        <dbReference type="ARBA" id="ARBA00009441"/>
    </source>
</evidence>
<dbReference type="InterPro" id="IPR038729">
    <property type="entry name" value="Rad50/SbcC_AAA"/>
</dbReference>
<dbReference type="NCBIfam" id="TIGR00634">
    <property type="entry name" value="recN"/>
    <property type="match status" value="1"/>
</dbReference>
<evidence type="ECO:0000256" key="5">
    <source>
        <dbReference type="ARBA" id="ARBA00022840"/>
    </source>
</evidence>
<keyword evidence="5" id="KW-0067">ATP-binding</keyword>
<dbReference type="Gene3D" id="3.40.50.300">
    <property type="entry name" value="P-loop containing nucleotide triphosphate hydrolases"/>
    <property type="match status" value="2"/>
</dbReference>
<dbReference type="Proteomes" id="UP000284731">
    <property type="component" value="Unassembled WGS sequence"/>
</dbReference>
<keyword evidence="3" id="KW-0547">Nucleotide-binding</keyword>
<feature type="coiled-coil region" evidence="9">
    <location>
        <begin position="278"/>
        <end position="326"/>
    </location>
</feature>
<dbReference type="InterPro" id="IPR004604">
    <property type="entry name" value="DNA_recomb/repair_RecN"/>
</dbReference>
<dbReference type="EMBL" id="QRWX01000002">
    <property type="protein sequence ID" value="RGT56116.1"/>
    <property type="molecule type" value="Genomic_DNA"/>
</dbReference>
<keyword evidence="4 8" id="KW-0227">DNA damage</keyword>
<name>A0A412PEN0_9FIRM</name>
<comment type="caution">
    <text evidence="11">The sequence shown here is derived from an EMBL/GenBank/DDBJ whole genome shotgun (WGS) entry which is preliminary data.</text>
</comment>
<dbReference type="GO" id="GO:0006310">
    <property type="term" value="P:DNA recombination"/>
    <property type="evidence" value="ECO:0007669"/>
    <property type="project" value="InterPro"/>
</dbReference>
<dbReference type="SUPFAM" id="SSF52540">
    <property type="entry name" value="P-loop containing nucleoside triphosphate hydrolases"/>
    <property type="match status" value="1"/>
</dbReference>
<feature type="coiled-coil region" evidence="9">
    <location>
        <begin position="156"/>
        <end position="183"/>
    </location>
</feature>
<evidence type="ECO:0000256" key="2">
    <source>
        <dbReference type="ARBA" id="ARBA00021315"/>
    </source>
</evidence>
<proteinExistence type="inferred from homology"/>
<evidence type="ECO:0000256" key="7">
    <source>
        <dbReference type="ARBA" id="ARBA00033408"/>
    </source>
</evidence>
<organism evidence="11 12">
    <name type="scientific">Solobacterium moorei</name>
    <dbReference type="NCBI Taxonomy" id="102148"/>
    <lineage>
        <taxon>Bacteria</taxon>
        <taxon>Bacillati</taxon>
        <taxon>Bacillota</taxon>
        <taxon>Erysipelotrichia</taxon>
        <taxon>Erysipelotrichales</taxon>
        <taxon>Erysipelotrichaceae</taxon>
        <taxon>Solobacterium</taxon>
    </lineage>
</organism>
<evidence type="ECO:0000313" key="11">
    <source>
        <dbReference type="EMBL" id="RGT56116.1"/>
    </source>
</evidence>
<dbReference type="RefSeq" id="WP_118764674.1">
    <property type="nucleotide sequence ID" value="NZ_CABJCF010000002.1"/>
</dbReference>
<dbReference type="PANTHER" id="PTHR11059:SF0">
    <property type="entry name" value="DNA REPAIR PROTEIN RECN"/>
    <property type="match status" value="1"/>
</dbReference>
<protein>
    <recommendedName>
        <fullName evidence="2 8">DNA repair protein RecN</fullName>
    </recommendedName>
    <alternativeName>
        <fullName evidence="7 8">Recombination protein N</fullName>
    </alternativeName>
</protein>
<dbReference type="PIRSF" id="PIRSF003128">
    <property type="entry name" value="RecN"/>
    <property type="match status" value="1"/>
</dbReference>
<dbReference type="GO" id="GO:0006302">
    <property type="term" value="P:double-strand break repair"/>
    <property type="evidence" value="ECO:0007669"/>
    <property type="project" value="InterPro"/>
</dbReference>
<keyword evidence="6 8" id="KW-0234">DNA repair</keyword>
<feature type="domain" description="Rad50/SbcC-type AAA" evidence="10">
    <location>
        <begin position="5"/>
        <end position="228"/>
    </location>
</feature>
<accession>A0A412PEN0</accession>
<dbReference type="GO" id="GO:0009432">
    <property type="term" value="P:SOS response"/>
    <property type="evidence" value="ECO:0007669"/>
    <property type="project" value="TreeGrafter"/>
</dbReference>
<comment type="similarity">
    <text evidence="1 8">Belongs to the RecN family.</text>
</comment>
<dbReference type="GO" id="GO:0005524">
    <property type="term" value="F:ATP binding"/>
    <property type="evidence" value="ECO:0007669"/>
    <property type="project" value="UniProtKB-KW"/>
</dbReference>
<dbReference type="GO" id="GO:0043590">
    <property type="term" value="C:bacterial nucleoid"/>
    <property type="evidence" value="ECO:0007669"/>
    <property type="project" value="TreeGrafter"/>
</dbReference>
<dbReference type="CDD" id="cd03241">
    <property type="entry name" value="ABC_RecN"/>
    <property type="match status" value="2"/>
</dbReference>
<dbReference type="GO" id="GO:0016887">
    <property type="term" value="F:ATP hydrolysis activity"/>
    <property type="evidence" value="ECO:0007669"/>
    <property type="project" value="InterPro"/>
</dbReference>
<dbReference type="Pfam" id="PF13476">
    <property type="entry name" value="AAA_23"/>
    <property type="match status" value="1"/>
</dbReference>
<gene>
    <name evidence="11" type="primary">recN</name>
    <name evidence="11" type="ORF">DWX20_04720</name>
</gene>
<evidence type="ECO:0000256" key="4">
    <source>
        <dbReference type="ARBA" id="ARBA00022763"/>
    </source>
</evidence>
<evidence type="ECO:0000256" key="3">
    <source>
        <dbReference type="ARBA" id="ARBA00022741"/>
    </source>
</evidence>